<comment type="similarity">
    <text evidence="2">Belongs to the glycosyltransferase 31 family.</text>
</comment>
<dbReference type="Proteomes" id="UP000694845">
    <property type="component" value="Unplaced"/>
</dbReference>
<comment type="subcellular location">
    <subcellularLocation>
        <location evidence="9">Endomembrane system</location>
        <topology evidence="9">Single-pass membrane protein</topology>
    </subcellularLocation>
    <subcellularLocation>
        <location evidence="1">Membrane</location>
        <topology evidence="1">Single-pass type II membrane protein</topology>
    </subcellularLocation>
</comment>
<evidence type="ECO:0000256" key="5">
    <source>
        <dbReference type="ARBA" id="ARBA00022692"/>
    </source>
</evidence>
<keyword evidence="8" id="KW-0472">Membrane</keyword>
<dbReference type="GO" id="GO:0016020">
    <property type="term" value="C:membrane"/>
    <property type="evidence" value="ECO:0007669"/>
    <property type="project" value="UniProtKB-SubCell"/>
</dbReference>
<evidence type="ECO:0000256" key="1">
    <source>
        <dbReference type="ARBA" id="ARBA00004606"/>
    </source>
</evidence>
<evidence type="ECO:0000256" key="2">
    <source>
        <dbReference type="ARBA" id="ARBA00008661"/>
    </source>
</evidence>
<dbReference type="GeneID" id="110989661"/>
<evidence type="ECO:0000256" key="10">
    <source>
        <dbReference type="SAM" id="MobiDB-lite"/>
    </source>
</evidence>
<evidence type="ECO:0000313" key="12">
    <source>
        <dbReference type="Proteomes" id="UP000694845"/>
    </source>
</evidence>
<sequence>MRCKLKRIASTLLFGLACSIITALHISSKQLSNGKSPESRDRSRHRDQELAGHEMEPAVVHPRPVKQQQQDSLGVRLQREMAWAVDDTGSDLVNLQQQRPKKVDNDSQVWMKHSGLVAPANPLDTRKAIQSQTGSQPSQTVQVVRNSQKVDRGINSSNLSRTELEDIFIGVKTTGAYHKTRVQLILDTWLPLAQKQTYFFTDQDDPHYQQVLGDHLINTKCPALHSRQALCCKVAVIYDTFLESGKRWFCHLDDDNYLNVLNLLQLLQSYNHQQDLYLGRASLSHPIQALDRDKGYVSISQWPKPPLGQFPCYSPGQNSWNSLWAAR</sequence>
<evidence type="ECO:0000256" key="7">
    <source>
        <dbReference type="ARBA" id="ARBA00022989"/>
    </source>
</evidence>
<keyword evidence="6" id="KW-0735">Signal-anchor</keyword>
<dbReference type="PROSITE" id="PS51257">
    <property type="entry name" value="PROKAR_LIPOPROTEIN"/>
    <property type="match status" value="1"/>
</dbReference>
<protein>
    <submittedName>
        <fullName evidence="13">Beta-1,3-N-acetylglucosaminyltransferase radical fringe-like isoform X1</fullName>
    </submittedName>
</protein>
<keyword evidence="5" id="KW-0812">Transmembrane</keyword>
<dbReference type="Pfam" id="PF02434">
    <property type="entry name" value="Fringe"/>
    <property type="match status" value="1"/>
</dbReference>
<dbReference type="KEGG" id="aplc:110989661"/>
<dbReference type="OrthoDB" id="8959630at2759"/>
<evidence type="ECO:0000256" key="6">
    <source>
        <dbReference type="ARBA" id="ARBA00022968"/>
    </source>
</evidence>
<dbReference type="OMA" id="TFRECET"/>
<organism evidence="12 13">
    <name type="scientific">Acanthaster planci</name>
    <name type="common">Crown-of-thorns starfish</name>
    <dbReference type="NCBI Taxonomy" id="133434"/>
    <lineage>
        <taxon>Eukaryota</taxon>
        <taxon>Metazoa</taxon>
        <taxon>Echinodermata</taxon>
        <taxon>Eleutherozoa</taxon>
        <taxon>Asterozoa</taxon>
        <taxon>Asteroidea</taxon>
        <taxon>Valvatacea</taxon>
        <taxon>Valvatida</taxon>
        <taxon>Acanthasteridae</taxon>
        <taxon>Acanthaster</taxon>
    </lineage>
</organism>
<proteinExistence type="inferred from homology"/>
<dbReference type="InterPro" id="IPR003378">
    <property type="entry name" value="Fringe-like_glycosylTrfase"/>
</dbReference>
<feature type="compositionally biased region" description="Basic and acidic residues" evidence="10">
    <location>
        <begin position="37"/>
        <end position="49"/>
    </location>
</feature>
<dbReference type="RefSeq" id="XP_022109897.1">
    <property type="nucleotide sequence ID" value="XM_022254205.1"/>
</dbReference>
<evidence type="ECO:0000256" key="8">
    <source>
        <dbReference type="ARBA" id="ARBA00023136"/>
    </source>
</evidence>
<evidence type="ECO:0000256" key="9">
    <source>
        <dbReference type="ARBA" id="ARBA00037847"/>
    </source>
</evidence>
<keyword evidence="7" id="KW-1133">Transmembrane helix</keyword>
<dbReference type="GO" id="GO:0012505">
    <property type="term" value="C:endomembrane system"/>
    <property type="evidence" value="ECO:0007669"/>
    <property type="project" value="UniProtKB-SubCell"/>
</dbReference>
<keyword evidence="4" id="KW-0808">Transferase</keyword>
<evidence type="ECO:0000256" key="4">
    <source>
        <dbReference type="ARBA" id="ARBA00022679"/>
    </source>
</evidence>
<evidence type="ECO:0000313" key="13">
    <source>
        <dbReference type="RefSeq" id="XP_022109897.1"/>
    </source>
</evidence>
<gene>
    <name evidence="13" type="primary">LOC110989661</name>
</gene>
<feature type="region of interest" description="Disordered" evidence="10">
    <location>
        <begin position="30"/>
        <end position="49"/>
    </location>
</feature>
<evidence type="ECO:0000259" key="11">
    <source>
        <dbReference type="Pfam" id="PF02434"/>
    </source>
</evidence>
<dbReference type="Gene3D" id="3.90.550.50">
    <property type="match status" value="1"/>
</dbReference>
<name>A0A8B7ZXS5_ACAPL</name>
<keyword evidence="3" id="KW-0328">Glycosyltransferase</keyword>
<reference evidence="13" key="1">
    <citation type="submission" date="2025-08" db="UniProtKB">
        <authorList>
            <consortium name="RefSeq"/>
        </authorList>
    </citation>
    <scope>IDENTIFICATION</scope>
</reference>
<evidence type="ECO:0000256" key="3">
    <source>
        <dbReference type="ARBA" id="ARBA00022676"/>
    </source>
</evidence>
<dbReference type="PANTHER" id="PTHR10811">
    <property type="entry name" value="FRINGE-RELATED"/>
    <property type="match status" value="1"/>
</dbReference>
<accession>A0A8B7ZXS5</accession>
<feature type="domain" description="Fringe-like glycosyltransferase" evidence="11">
    <location>
        <begin position="161"/>
        <end position="294"/>
    </location>
</feature>
<dbReference type="GO" id="GO:0016757">
    <property type="term" value="F:glycosyltransferase activity"/>
    <property type="evidence" value="ECO:0007669"/>
    <property type="project" value="UniProtKB-KW"/>
</dbReference>
<keyword evidence="12" id="KW-1185">Reference proteome</keyword>
<dbReference type="AlphaFoldDB" id="A0A8B7ZXS5"/>